<proteinExistence type="predicted"/>
<accession>A0ACC2V2N5</accession>
<reference evidence="1" key="1">
    <citation type="submission" date="2023-04" db="EMBL/GenBank/DDBJ databases">
        <title>Draft Genome sequencing of Naganishia species isolated from polar environments using Oxford Nanopore Technology.</title>
        <authorList>
            <person name="Leo P."/>
            <person name="Venkateswaran K."/>
        </authorList>
    </citation>
    <scope>NUCLEOTIDE SEQUENCE</scope>
    <source>
        <strain evidence="1">MNA-CCFEE 5261</strain>
    </source>
</reference>
<evidence type="ECO:0000313" key="1">
    <source>
        <dbReference type="EMBL" id="KAJ9093343.1"/>
    </source>
</evidence>
<sequence length="1440" mass="156142">MYNPYQQPSYGAPQQPQQTGYGFNATGGNAMPQLQFQSTGYYQQQPTYQQPGFQPQQTGFQPQATGYLVPQTSYQTGFQVQQTGFQPQQTGFQQQSAETNTELKIPNIRLSFITASDQSKFEHLFRTAVRKGETAISGDAARDILLRSGLPPVTLAEIWSLSDTNKSGSLLFPEFALSLHLCNLALKSEPLPSVLPEKWSNEVQSFVDAISFSVPEDPSKILANTPFASLGTEEKTSWMDAPAAPSTSFQPQLTGFQPPQMPAQRTGGQITAQRTGGGSLIPLQPQQTAGLVPAGLQRQNTGYQPPQPLQLQNTGFQSSVGRQNTGYQPPLQQQGTGYQPLKQQNTGYQPPLQQQGTGYQPPLQQQGTGYQPPLQQQGTGYQPLQLQGTGFQLQGTIQPQGTGFQPQSTGFQPQPTGLLLQPTGKPGQWGFVSTPTGGIPGLSAMEQHFLPNTQLSSNNLQNAMGGSLKTNVTWAITKQEKLIYDGIFQAWDKLRQGFIDGETAIGIFGKSGLARPDLETIWNLADGDNKGKLNKDEFSVAMHLVYRRLNGFDLPLRLPPELIPPSKKHIQESMDSLKNSLRGGNNKPKRTQTSSSLYKHDDDDVGYVSTARHRKKSDSSSGSGSGTMSIEQLKKEIREKKILLDAMDSEDRDSSVLSQRDREWNEREIESLKFRILQAHNKLGSSGISGLHEEKVQLLDRLRHLTQDKMPKLISNIHVVNNEICSRQMKVAKLRLQKEHPDWAPEASDADIVGTGPNGEVTDYDRKKFKSKQLLKRRMAALSGAKSGSTDTAVDDQLAKATEDAKNLGDQQRKMIEEISGSIKDLEDGCISALQSTTREDSYEKWEKGQGVSSDVAAFIRSLPKSEGSKNGRNEKTQSPYTQPTKSQSQSAQSTQSQSQSTQSVQTQPAQPATYSSYLSPEDRAAYIKAQAEKRMNERLAKLGITRRKETGSKAPEVPKEPVEAPKPQEIETPKETETQRETNTKSTSQTSKAEPQKVSVPPAIPSSSQAPAIPSPAIPPAPEDDLEDEEYAALMKQKQEMEERRLRKKKEKEERLARLKREMEEMNKEEDSDEEPVTSVPTYTNGSVKSSTQPISQSEEVPKTEEEKSGESEQTASKPEATPTEQAPKPDLVLTSAQSKANPFSKNNNPFFKPTQTPTIDPKKAAAQRDSQRGLGSDDWSDSDDNSSDDDGPNRAGAARLASMLFGGMAPPPRAPTIEKEETGSKETAEVPPPTEVAPPPVPAAPPASVPPPISAASSKETDSDDEWGTPLAEAANDHDDFDFGNNFEPSMAPLPPPVPTQHIPEPVTDVPPIPQSIPPPPQSFAATVEDAPPPPPIPLQVPPPPPPPPSLFPTESSNAPPAPPPPPPPSAPLAVPPPPPMAPAAPPLAPAPSPGGPPGGAPNIGALLGQITGGKSLKKVDDSQKRIADGATVGRVVD</sequence>
<keyword evidence="2" id="KW-1185">Reference proteome</keyword>
<comment type="caution">
    <text evidence="1">The sequence shown here is derived from an EMBL/GenBank/DDBJ whole genome shotgun (WGS) entry which is preliminary data.</text>
</comment>
<organism evidence="1 2">
    <name type="scientific">Naganishia cerealis</name>
    <dbReference type="NCBI Taxonomy" id="610337"/>
    <lineage>
        <taxon>Eukaryota</taxon>
        <taxon>Fungi</taxon>
        <taxon>Dikarya</taxon>
        <taxon>Basidiomycota</taxon>
        <taxon>Agaricomycotina</taxon>
        <taxon>Tremellomycetes</taxon>
        <taxon>Filobasidiales</taxon>
        <taxon>Filobasidiaceae</taxon>
        <taxon>Naganishia</taxon>
    </lineage>
</organism>
<name>A0ACC2V2N5_9TREE</name>
<dbReference type="EMBL" id="JASBWR010000124">
    <property type="protein sequence ID" value="KAJ9093343.1"/>
    <property type="molecule type" value="Genomic_DNA"/>
</dbReference>
<dbReference type="Proteomes" id="UP001241377">
    <property type="component" value="Unassembled WGS sequence"/>
</dbReference>
<gene>
    <name evidence="1" type="primary">PAN1</name>
    <name evidence="1" type="ORF">QFC19_008361</name>
</gene>
<protein>
    <submittedName>
        <fullName evidence="1">Actin organization and endocytosis protein</fullName>
    </submittedName>
</protein>
<evidence type="ECO:0000313" key="2">
    <source>
        <dbReference type="Proteomes" id="UP001241377"/>
    </source>
</evidence>